<proteinExistence type="predicted"/>
<feature type="region of interest" description="Disordered" evidence="1">
    <location>
        <begin position="1"/>
        <end position="25"/>
    </location>
</feature>
<evidence type="ECO:0000313" key="2">
    <source>
        <dbReference type="EMBL" id="KAJ4444616.1"/>
    </source>
</evidence>
<name>A0ABQ8TF29_PERAM</name>
<evidence type="ECO:0000256" key="1">
    <source>
        <dbReference type="SAM" id="MobiDB-lite"/>
    </source>
</evidence>
<sequence>MRVGRTMATCESPRHGPRRLRSSRRSINAIEQESSSQCTMVQICLHLSNAHHNVYEKALFSANNLFYVHKVGILNADEYCQKSTTNYEVRMPPNAKEIKDRINDAIDKLNKDIDSIVTWTKKFHLNINPGKTQAIILGHKRQTDAVKHLDISPLKTDITRHTEVVN</sequence>
<protein>
    <submittedName>
        <fullName evidence="2">Uncharacterized protein</fullName>
    </submittedName>
</protein>
<evidence type="ECO:0000313" key="3">
    <source>
        <dbReference type="Proteomes" id="UP001148838"/>
    </source>
</evidence>
<dbReference type="EMBL" id="JAJSOF020000011">
    <property type="protein sequence ID" value="KAJ4444616.1"/>
    <property type="molecule type" value="Genomic_DNA"/>
</dbReference>
<keyword evidence="3" id="KW-1185">Reference proteome</keyword>
<comment type="caution">
    <text evidence="2">The sequence shown here is derived from an EMBL/GenBank/DDBJ whole genome shotgun (WGS) entry which is preliminary data.</text>
</comment>
<accession>A0ABQ8TF29</accession>
<feature type="compositionally biased region" description="Basic residues" evidence="1">
    <location>
        <begin position="15"/>
        <end position="24"/>
    </location>
</feature>
<dbReference type="Proteomes" id="UP001148838">
    <property type="component" value="Unassembled WGS sequence"/>
</dbReference>
<organism evidence="2 3">
    <name type="scientific">Periplaneta americana</name>
    <name type="common">American cockroach</name>
    <name type="synonym">Blatta americana</name>
    <dbReference type="NCBI Taxonomy" id="6978"/>
    <lineage>
        <taxon>Eukaryota</taxon>
        <taxon>Metazoa</taxon>
        <taxon>Ecdysozoa</taxon>
        <taxon>Arthropoda</taxon>
        <taxon>Hexapoda</taxon>
        <taxon>Insecta</taxon>
        <taxon>Pterygota</taxon>
        <taxon>Neoptera</taxon>
        <taxon>Polyneoptera</taxon>
        <taxon>Dictyoptera</taxon>
        <taxon>Blattodea</taxon>
        <taxon>Blattoidea</taxon>
        <taxon>Blattidae</taxon>
        <taxon>Blattinae</taxon>
        <taxon>Periplaneta</taxon>
    </lineage>
</organism>
<reference evidence="2 3" key="1">
    <citation type="journal article" date="2022" name="Allergy">
        <title>Genome assembly and annotation of Periplaneta americana reveal a comprehensive cockroach allergen profile.</title>
        <authorList>
            <person name="Wang L."/>
            <person name="Xiong Q."/>
            <person name="Saelim N."/>
            <person name="Wang L."/>
            <person name="Nong W."/>
            <person name="Wan A.T."/>
            <person name="Shi M."/>
            <person name="Liu X."/>
            <person name="Cao Q."/>
            <person name="Hui J.H.L."/>
            <person name="Sookrung N."/>
            <person name="Leung T.F."/>
            <person name="Tungtrongchitr A."/>
            <person name="Tsui S.K.W."/>
        </authorList>
    </citation>
    <scope>NUCLEOTIDE SEQUENCE [LARGE SCALE GENOMIC DNA]</scope>
    <source>
        <strain evidence="2">PWHHKU_190912</strain>
    </source>
</reference>
<gene>
    <name evidence="2" type="ORF">ANN_06412</name>
</gene>